<sequence length="64" mass="7317">MLPFFIYSKYTNCCRRVWETGKLAPAAKYIPMVHGLSGFGSARNQRLLEHADGLVTRLDARKFL</sequence>
<organism evidence="1 2">
    <name type="scientific">Ceratodon purpureus</name>
    <name type="common">Fire moss</name>
    <name type="synonym">Dicranum purpureum</name>
    <dbReference type="NCBI Taxonomy" id="3225"/>
    <lineage>
        <taxon>Eukaryota</taxon>
        <taxon>Viridiplantae</taxon>
        <taxon>Streptophyta</taxon>
        <taxon>Embryophyta</taxon>
        <taxon>Bryophyta</taxon>
        <taxon>Bryophytina</taxon>
        <taxon>Bryopsida</taxon>
        <taxon>Dicranidae</taxon>
        <taxon>Pseudoditrichales</taxon>
        <taxon>Ditrichaceae</taxon>
        <taxon>Ceratodon</taxon>
    </lineage>
</organism>
<dbReference type="AlphaFoldDB" id="A0A8T0H1B4"/>
<keyword evidence="2" id="KW-1185">Reference proteome</keyword>
<name>A0A8T0H1B4_CERPU</name>
<evidence type="ECO:0000313" key="1">
    <source>
        <dbReference type="EMBL" id="KAG0564587.1"/>
    </source>
</evidence>
<gene>
    <name evidence="1" type="ORF">KC19_8G123000</name>
</gene>
<evidence type="ECO:0000313" key="2">
    <source>
        <dbReference type="Proteomes" id="UP000822688"/>
    </source>
</evidence>
<protein>
    <submittedName>
        <fullName evidence="1">Uncharacterized protein</fullName>
    </submittedName>
</protein>
<comment type="caution">
    <text evidence="1">The sequence shown here is derived from an EMBL/GenBank/DDBJ whole genome shotgun (WGS) entry which is preliminary data.</text>
</comment>
<dbReference type="Proteomes" id="UP000822688">
    <property type="component" value="Chromosome 8"/>
</dbReference>
<reference evidence="1" key="1">
    <citation type="submission" date="2020-06" db="EMBL/GenBank/DDBJ databases">
        <title>WGS assembly of Ceratodon purpureus strain R40.</title>
        <authorList>
            <person name="Carey S.B."/>
            <person name="Jenkins J."/>
            <person name="Shu S."/>
            <person name="Lovell J.T."/>
            <person name="Sreedasyam A."/>
            <person name="Maumus F."/>
            <person name="Tiley G.P."/>
            <person name="Fernandez-Pozo N."/>
            <person name="Barry K."/>
            <person name="Chen C."/>
            <person name="Wang M."/>
            <person name="Lipzen A."/>
            <person name="Daum C."/>
            <person name="Saski C.A."/>
            <person name="Payton A.C."/>
            <person name="Mcbreen J.C."/>
            <person name="Conrad R.E."/>
            <person name="Kollar L.M."/>
            <person name="Olsson S."/>
            <person name="Huttunen S."/>
            <person name="Landis J.B."/>
            <person name="Wickett N.J."/>
            <person name="Johnson M.G."/>
            <person name="Rensing S.A."/>
            <person name="Grimwood J."/>
            <person name="Schmutz J."/>
            <person name="Mcdaniel S.F."/>
        </authorList>
    </citation>
    <scope>NUCLEOTIDE SEQUENCE</scope>
    <source>
        <strain evidence="1">R40</strain>
    </source>
</reference>
<dbReference type="EMBL" id="CM026429">
    <property type="protein sequence ID" value="KAG0564587.1"/>
    <property type="molecule type" value="Genomic_DNA"/>
</dbReference>
<proteinExistence type="predicted"/>
<accession>A0A8T0H1B4</accession>